<evidence type="ECO:0000256" key="9">
    <source>
        <dbReference type="ARBA" id="ARBA00023211"/>
    </source>
</evidence>
<dbReference type="Pfam" id="PF00557">
    <property type="entry name" value="Peptidase_M24"/>
    <property type="match status" value="1"/>
</dbReference>
<keyword evidence="9" id="KW-0464">Manganese</keyword>
<dbReference type="CDD" id="cd01087">
    <property type="entry name" value="Prolidase"/>
    <property type="match status" value="1"/>
</dbReference>
<dbReference type="EC" id="3.4.11.9" evidence="4"/>
<comment type="caution">
    <text evidence="14">The sequence shown here is derived from an EMBL/GenBank/DDBJ whole genome shotgun (WGS) entry which is preliminary data.</text>
</comment>
<dbReference type="GO" id="GO:0030145">
    <property type="term" value="F:manganese ion binding"/>
    <property type="evidence" value="ECO:0007669"/>
    <property type="project" value="InterPro"/>
</dbReference>
<keyword evidence="15" id="KW-1185">Reference proteome</keyword>
<comment type="similarity">
    <text evidence="3 10">Belongs to the peptidase M24B family.</text>
</comment>
<dbReference type="PROSITE" id="PS00491">
    <property type="entry name" value="PROLINE_PEPTIDASE"/>
    <property type="match status" value="1"/>
</dbReference>
<dbReference type="InterPro" id="IPR007865">
    <property type="entry name" value="Aminopep_P_N"/>
</dbReference>
<dbReference type="PANTHER" id="PTHR43226">
    <property type="entry name" value="XAA-PRO AMINOPEPTIDASE 3"/>
    <property type="match status" value="1"/>
</dbReference>
<evidence type="ECO:0000313" key="15">
    <source>
        <dbReference type="Proteomes" id="UP001221302"/>
    </source>
</evidence>
<evidence type="ECO:0000256" key="7">
    <source>
        <dbReference type="ARBA" id="ARBA00022801"/>
    </source>
</evidence>
<dbReference type="InterPro" id="IPR036005">
    <property type="entry name" value="Creatinase/aminopeptidase-like"/>
</dbReference>
<feature type="coiled-coil region" evidence="11">
    <location>
        <begin position="158"/>
        <end position="185"/>
    </location>
</feature>
<dbReference type="GO" id="GO:0005829">
    <property type="term" value="C:cytosol"/>
    <property type="evidence" value="ECO:0007669"/>
    <property type="project" value="TreeGrafter"/>
</dbReference>
<evidence type="ECO:0000256" key="2">
    <source>
        <dbReference type="ARBA" id="ARBA00001936"/>
    </source>
</evidence>
<evidence type="ECO:0000259" key="13">
    <source>
        <dbReference type="SMART" id="SM01011"/>
    </source>
</evidence>
<keyword evidence="8" id="KW-0482">Metalloprotease</keyword>
<keyword evidence="12" id="KW-0472">Membrane</keyword>
<name>A0AAE3P0A9_9BACT</name>
<evidence type="ECO:0000256" key="6">
    <source>
        <dbReference type="ARBA" id="ARBA00022723"/>
    </source>
</evidence>
<evidence type="ECO:0000256" key="5">
    <source>
        <dbReference type="ARBA" id="ARBA00022670"/>
    </source>
</evidence>
<dbReference type="Proteomes" id="UP001221302">
    <property type="component" value="Unassembled WGS sequence"/>
</dbReference>
<evidence type="ECO:0000313" key="14">
    <source>
        <dbReference type="EMBL" id="MDF1611959.1"/>
    </source>
</evidence>
<dbReference type="Gene3D" id="3.90.230.10">
    <property type="entry name" value="Creatinase/methionine aminopeptidase superfamily"/>
    <property type="match status" value="1"/>
</dbReference>
<dbReference type="SMART" id="SM01011">
    <property type="entry name" value="AMP_N"/>
    <property type="match status" value="1"/>
</dbReference>
<organism evidence="14 15">
    <name type="scientific">Stygiobacter electus</name>
    <dbReference type="NCBI Taxonomy" id="3032292"/>
    <lineage>
        <taxon>Bacteria</taxon>
        <taxon>Pseudomonadati</taxon>
        <taxon>Ignavibacteriota</taxon>
        <taxon>Ignavibacteria</taxon>
        <taxon>Ignavibacteriales</taxon>
        <taxon>Melioribacteraceae</taxon>
        <taxon>Stygiobacter</taxon>
    </lineage>
</organism>
<dbReference type="GO" id="GO:0070006">
    <property type="term" value="F:metalloaminopeptidase activity"/>
    <property type="evidence" value="ECO:0007669"/>
    <property type="project" value="InterPro"/>
</dbReference>
<evidence type="ECO:0000256" key="8">
    <source>
        <dbReference type="ARBA" id="ARBA00023049"/>
    </source>
</evidence>
<proteinExistence type="inferred from homology"/>
<protein>
    <recommendedName>
        <fullName evidence="4">Xaa-Pro aminopeptidase</fullName>
        <ecNumber evidence="4">3.4.11.9</ecNumber>
    </recommendedName>
</protein>
<dbReference type="PANTHER" id="PTHR43226:SF4">
    <property type="entry name" value="XAA-PRO AMINOPEPTIDASE 3"/>
    <property type="match status" value="1"/>
</dbReference>
<evidence type="ECO:0000256" key="4">
    <source>
        <dbReference type="ARBA" id="ARBA00012574"/>
    </source>
</evidence>
<dbReference type="Pfam" id="PF05195">
    <property type="entry name" value="AMP_N"/>
    <property type="match status" value="1"/>
</dbReference>
<dbReference type="GO" id="GO:0006508">
    <property type="term" value="P:proteolysis"/>
    <property type="evidence" value="ECO:0007669"/>
    <property type="project" value="UniProtKB-KW"/>
</dbReference>
<feature type="domain" description="Aminopeptidase P N-terminal" evidence="13">
    <location>
        <begin position="2"/>
        <end position="134"/>
    </location>
</feature>
<keyword evidence="12" id="KW-0812">Transmembrane</keyword>
<dbReference type="InterPro" id="IPR000994">
    <property type="entry name" value="Pept_M24"/>
</dbReference>
<evidence type="ECO:0000256" key="3">
    <source>
        <dbReference type="ARBA" id="ARBA00008766"/>
    </source>
</evidence>
<keyword evidence="11" id="KW-0175">Coiled coil</keyword>
<evidence type="ECO:0000256" key="12">
    <source>
        <dbReference type="SAM" id="Phobius"/>
    </source>
</evidence>
<accession>A0AAE3P0A9</accession>
<sequence length="464" mass="52569">MFKTKTYVQRREELKKKIKSGVILFLGNSEAPMNYAANTYHFRQDSTFLYYFGIDRPDLAAIIDLDENKEIIFGDDFTIDDIVWMGPQKSIKQEASSCGVKHTATFSDLEKFCEDAFKRGRRIHFVPQYRYDNILKIHKLLGIAPKHSNDYASTDLIKAIAEQRLVKSQEEINEIEKAIEIAYEMQTTAMRFAKAGMYEKDVMGFISGLAMSLGSGLSFPVIFSRRSEILHNHSYGNKLKNGDLVVNDSGAETTLHYASDITRTFPVSGKFTSMQKDIYEIVLITQLVAISEIKPNITYHSVHLKAAETITEGLKALGLIKGNTKDAVKAGAHALFFPHGLGHLLGLDVHDMENYGENNFGYDEKHKRSTQFGLKYLRYAKPLKENVVLTVEPGIYFIPALIEQWQKEKKHVDFINYEKVNEYKNFGGVRIEDDVVVTKNGARVLGKPIPKAVEDVEEIASDKI</sequence>
<dbReference type="SUPFAM" id="SSF53092">
    <property type="entry name" value="Creatinase/prolidase N-terminal domain"/>
    <property type="match status" value="1"/>
</dbReference>
<dbReference type="EMBL" id="JARGDL010000008">
    <property type="protein sequence ID" value="MDF1611959.1"/>
    <property type="molecule type" value="Genomic_DNA"/>
</dbReference>
<comment type="catalytic activity">
    <reaction evidence="1">
        <text>Release of any N-terminal amino acid, including proline, that is linked to proline, even from a dipeptide or tripeptide.</text>
        <dbReference type="EC" id="3.4.11.9"/>
    </reaction>
</comment>
<evidence type="ECO:0000256" key="10">
    <source>
        <dbReference type="RuleBase" id="RU000590"/>
    </source>
</evidence>
<keyword evidence="14" id="KW-0031">Aminopeptidase</keyword>
<dbReference type="AlphaFoldDB" id="A0AAE3P0A9"/>
<dbReference type="InterPro" id="IPR001131">
    <property type="entry name" value="Peptidase_M24B_aminopep-P_CS"/>
</dbReference>
<dbReference type="Gene3D" id="3.40.350.10">
    <property type="entry name" value="Creatinase/prolidase N-terminal domain"/>
    <property type="match status" value="1"/>
</dbReference>
<evidence type="ECO:0000256" key="1">
    <source>
        <dbReference type="ARBA" id="ARBA00001424"/>
    </source>
</evidence>
<feature type="transmembrane region" description="Helical" evidence="12">
    <location>
        <begin position="202"/>
        <end position="223"/>
    </location>
</feature>
<keyword evidence="5" id="KW-0645">Protease</keyword>
<gene>
    <name evidence="14" type="ORF">P0M35_07340</name>
</gene>
<dbReference type="InterPro" id="IPR029149">
    <property type="entry name" value="Creatin/AminoP/Spt16_N"/>
</dbReference>
<keyword evidence="12" id="KW-1133">Transmembrane helix</keyword>
<keyword evidence="6 10" id="KW-0479">Metal-binding</keyword>
<reference evidence="14" key="1">
    <citation type="submission" date="2023-03" db="EMBL/GenBank/DDBJ databases">
        <title>Stygiobacter electus gen. nov., sp. nov., facultatively anaerobic thermotolerant bacterium of the class Ignavibacteria from a well of Yessentuki mineral water deposit.</title>
        <authorList>
            <person name="Podosokorskaya O.A."/>
            <person name="Elcheninov A.G."/>
            <person name="Petrova N.F."/>
            <person name="Zavarzina D.G."/>
            <person name="Kublanov I.V."/>
            <person name="Merkel A.Y."/>
        </authorList>
    </citation>
    <scope>NUCLEOTIDE SEQUENCE</scope>
    <source>
        <strain evidence="14">09-Me</strain>
    </source>
</reference>
<dbReference type="SUPFAM" id="SSF55920">
    <property type="entry name" value="Creatinase/aminopeptidase"/>
    <property type="match status" value="1"/>
</dbReference>
<comment type="cofactor">
    <cofactor evidence="2">
        <name>Mn(2+)</name>
        <dbReference type="ChEBI" id="CHEBI:29035"/>
    </cofactor>
</comment>
<keyword evidence="7" id="KW-0378">Hydrolase</keyword>
<evidence type="ECO:0000256" key="11">
    <source>
        <dbReference type="SAM" id="Coils"/>
    </source>
</evidence>
<dbReference type="InterPro" id="IPR052433">
    <property type="entry name" value="X-Pro_dipept-like"/>
</dbReference>
<dbReference type="RefSeq" id="WP_321535727.1">
    <property type="nucleotide sequence ID" value="NZ_JARGDL010000008.1"/>
</dbReference>